<protein>
    <submittedName>
        <fullName evidence="3">Uncharacterized protein</fullName>
    </submittedName>
</protein>
<proteinExistence type="predicted"/>
<name>A0A2V1E586_9PLEO</name>
<feature type="signal peptide" evidence="2">
    <location>
        <begin position="1"/>
        <end position="32"/>
    </location>
</feature>
<dbReference type="AlphaFoldDB" id="A0A2V1E586"/>
<accession>A0A2V1E586</accession>
<dbReference type="Proteomes" id="UP000244855">
    <property type="component" value="Unassembled WGS sequence"/>
</dbReference>
<feature type="chain" id="PRO_5016177451" evidence="2">
    <location>
        <begin position="33"/>
        <end position="616"/>
    </location>
</feature>
<reference evidence="3 4" key="1">
    <citation type="journal article" date="2018" name="Sci. Rep.">
        <title>Comparative genomics provides insights into the lifestyle and reveals functional heterogeneity of dark septate endophytic fungi.</title>
        <authorList>
            <person name="Knapp D.G."/>
            <person name="Nemeth J.B."/>
            <person name="Barry K."/>
            <person name="Hainaut M."/>
            <person name="Henrissat B."/>
            <person name="Johnson J."/>
            <person name="Kuo A."/>
            <person name="Lim J.H.P."/>
            <person name="Lipzen A."/>
            <person name="Nolan M."/>
            <person name="Ohm R.A."/>
            <person name="Tamas L."/>
            <person name="Grigoriev I.V."/>
            <person name="Spatafora J.W."/>
            <person name="Nagy L.G."/>
            <person name="Kovacs G.M."/>
        </authorList>
    </citation>
    <scope>NUCLEOTIDE SEQUENCE [LARGE SCALE GENOMIC DNA]</scope>
    <source>
        <strain evidence="3 4">DSE2036</strain>
    </source>
</reference>
<evidence type="ECO:0000256" key="1">
    <source>
        <dbReference type="SAM" id="Phobius"/>
    </source>
</evidence>
<organism evidence="3 4">
    <name type="scientific">Periconia macrospinosa</name>
    <dbReference type="NCBI Taxonomy" id="97972"/>
    <lineage>
        <taxon>Eukaryota</taxon>
        <taxon>Fungi</taxon>
        <taxon>Dikarya</taxon>
        <taxon>Ascomycota</taxon>
        <taxon>Pezizomycotina</taxon>
        <taxon>Dothideomycetes</taxon>
        <taxon>Pleosporomycetidae</taxon>
        <taxon>Pleosporales</taxon>
        <taxon>Massarineae</taxon>
        <taxon>Periconiaceae</taxon>
        <taxon>Periconia</taxon>
    </lineage>
</organism>
<feature type="transmembrane region" description="Helical" evidence="1">
    <location>
        <begin position="327"/>
        <end position="348"/>
    </location>
</feature>
<keyword evidence="1" id="KW-0472">Membrane</keyword>
<evidence type="ECO:0000313" key="4">
    <source>
        <dbReference type="Proteomes" id="UP000244855"/>
    </source>
</evidence>
<keyword evidence="1" id="KW-1133">Transmembrane helix</keyword>
<keyword evidence="2" id="KW-0732">Signal</keyword>
<dbReference type="OrthoDB" id="5406607at2759"/>
<feature type="transmembrane region" description="Helical" evidence="1">
    <location>
        <begin position="580"/>
        <end position="600"/>
    </location>
</feature>
<evidence type="ECO:0000256" key="2">
    <source>
        <dbReference type="SAM" id="SignalP"/>
    </source>
</evidence>
<dbReference type="EMBL" id="KZ805312">
    <property type="protein sequence ID" value="PVI05717.1"/>
    <property type="molecule type" value="Genomic_DNA"/>
</dbReference>
<keyword evidence="4" id="KW-1185">Reference proteome</keyword>
<gene>
    <name evidence="3" type="ORF">DM02DRAFT_70425</name>
</gene>
<evidence type="ECO:0000313" key="3">
    <source>
        <dbReference type="EMBL" id="PVI05717.1"/>
    </source>
</evidence>
<feature type="transmembrane region" description="Helical" evidence="1">
    <location>
        <begin position="512"/>
        <end position="529"/>
    </location>
</feature>
<sequence length="616" mass="67782">MSSGKGPLRPNSWLIFVLFGVAAITAAAPTEAKENITVTLPEGTTQYGDTELICTPTKPKDIALFFLVNYVTHALTTVVLPGEGWESYLTNALASLLFPGFGAYRGLRAIFVGWATVRKRFRSEPWEQGETIHLHKNKARRNRDLQKARRAGALCMIVRSADWTPQHGDEIAQNVLLEEGSGTQAKKTVNSKKEARVTERDMGTAAPDDGQSLLGTTADIEMRSIHNEALSSAIQVNTYPTPWTYCRKSRPDSVGSRTIRCAPAELAPGYSIIMLPSCTPVRNLIDDDAIDRINCQYDTMRGLVALVQALLAIRTLYQTRGNQIEKYGFSAFGLTVAPYAIMSLVNLLGALSRPEYDAVYLVGSPVMVEERRRKGLDGYYEGVVGEVFEADTDRNDAFADNAIEPTAQFIKSPVQFITIDKELYVRFPGRAVASSRHGRSEDTLIKVFLPATSSTSPGVANLHVPNASPFSYNRADKSPLTESLPSPANLDITKWPSKLLPRSTRYIKRSRYFAFLISLTPIILIQVLSRFRAGSSTVTQQAITMLWLAWGSAIGFLVAKYEKRDTIGEKVDGVTQVWSVLLKAFGFVVLGAPAIAGWVVVAKMLKEYGRCVKLPG</sequence>
<feature type="transmembrane region" description="Helical" evidence="1">
    <location>
        <begin position="541"/>
        <end position="559"/>
    </location>
</feature>
<keyword evidence="1" id="KW-0812">Transmembrane</keyword>